<evidence type="ECO:0000256" key="2">
    <source>
        <dbReference type="ARBA" id="ARBA00010309"/>
    </source>
</evidence>
<comment type="similarity">
    <text evidence="2">Belongs to the ROX family. NO66 subfamily.</text>
</comment>
<dbReference type="InterPro" id="IPR003347">
    <property type="entry name" value="JmjC_dom"/>
</dbReference>
<dbReference type="GO" id="GO:0032453">
    <property type="term" value="F:histone H3K4 demethylase activity"/>
    <property type="evidence" value="ECO:0007669"/>
    <property type="project" value="TreeGrafter"/>
</dbReference>
<keyword evidence="3" id="KW-0678">Repressor</keyword>
<keyword evidence="10 15" id="KW-0804">Transcription</keyword>
<evidence type="ECO:0000313" key="18">
    <source>
        <dbReference type="Proteomes" id="UP000694413"/>
    </source>
</evidence>
<evidence type="ECO:0000259" key="16">
    <source>
        <dbReference type="PROSITE" id="PS51184"/>
    </source>
</evidence>
<evidence type="ECO:0000313" key="17">
    <source>
        <dbReference type="Ensembl" id="ENSZALP00000007793.1"/>
    </source>
</evidence>
<comment type="function">
    <text evidence="15">Oxygenase that can act as both a histone lysine demethylase and a ribosomal histidine hydroxylase.</text>
</comment>
<keyword evidence="9 15" id="KW-0805">Transcription regulation</keyword>
<keyword evidence="5" id="KW-0156">Chromatin regulator</keyword>
<dbReference type="FunFam" id="1.10.10.1500:FF:000001">
    <property type="entry name" value="ribosomal oxygenase 1 isoform X1"/>
    <property type="match status" value="1"/>
</dbReference>
<dbReference type="Gene3D" id="1.10.10.1500">
    <property type="entry name" value="JmjC domain-containing ribosomal oxygenase (ROX), dimer domain"/>
    <property type="match status" value="1"/>
</dbReference>
<dbReference type="Proteomes" id="UP000694413">
    <property type="component" value="Unassembled WGS sequence"/>
</dbReference>
<dbReference type="GO" id="GO:0005506">
    <property type="term" value="F:iron ion binding"/>
    <property type="evidence" value="ECO:0007669"/>
    <property type="project" value="UniProtKB-UniRule"/>
</dbReference>
<dbReference type="PROSITE" id="PS51184">
    <property type="entry name" value="JMJC"/>
    <property type="match status" value="1"/>
</dbReference>
<evidence type="ECO:0000256" key="4">
    <source>
        <dbReference type="ARBA" id="ARBA00022723"/>
    </source>
</evidence>
<evidence type="ECO:0000256" key="15">
    <source>
        <dbReference type="RuleBase" id="RU366061"/>
    </source>
</evidence>
<protein>
    <recommendedName>
        <fullName evidence="15">Bifunctional lysine-specific demethylase and histidyl-hydroxylase</fullName>
        <ecNumber evidence="15">1.14.11.-</ecNumber>
    </recommendedName>
</protein>
<evidence type="ECO:0000256" key="5">
    <source>
        <dbReference type="ARBA" id="ARBA00022853"/>
    </source>
</evidence>
<dbReference type="GO" id="GO:0140680">
    <property type="term" value="F:histone H3K36me/H3K36me2 demethylase activity"/>
    <property type="evidence" value="ECO:0007669"/>
    <property type="project" value="UniProtKB-EC"/>
</dbReference>
<keyword evidence="8 15" id="KW-0408">Iron</keyword>
<evidence type="ECO:0000256" key="9">
    <source>
        <dbReference type="ARBA" id="ARBA00023015"/>
    </source>
</evidence>
<dbReference type="PANTHER" id="PTHR13096">
    <property type="entry name" value="MINA53 MYC INDUCED NUCLEAR ANTIGEN"/>
    <property type="match status" value="1"/>
</dbReference>
<evidence type="ECO:0000256" key="14">
    <source>
        <dbReference type="ARBA" id="ARBA00049324"/>
    </source>
</evidence>
<keyword evidence="6 15" id="KW-0223">Dioxygenase</keyword>
<dbReference type="GO" id="GO:0036139">
    <property type="term" value="F:peptidyl-histidine dioxygenase activity"/>
    <property type="evidence" value="ECO:0007669"/>
    <property type="project" value="UniProtKB-EC"/>
</dbReference>
<dbReference type="Pfam" id="PF21233">
    <property type="entry name" value="WHD_RIOX1"/>
    <property type="match status" value="1"/>
</dbReference>
<evidence type="ECO:0000256" key="7">
    <source>
        <dbReference type="ARBA" id="ARBA00023002"/>
    </source>
</evidence>
<evidence type="ECO:0000256" key="13">
    <source>
        <dbReference type="ARBA" id="ARBA00048301"/>
    </source>
</evidence>
<dbReference type="SUPFAM" id="SSF51197">
    <property type="entry name" value="Clavaminate synthase-like"/>
    <property type="match status" value="1"/>
</dbReference>
<proteinExistence type="inferred from homology"/>
<dbReference type="Gene3D" id="2.60.120.650">
    <property type="entry name" value="Cupin"/>
    <property type="match status" value="1"/>
</dbReference>
<name>A0A8D2MFA6_ZONAL</name>
<feature type="domain" description="JmjC" evidence="16">
    <location>
        <begin position="135"/>
        <end position="280"/>
    </location>
</feature>
<reference evidence="17" key="1">
    <citation type="submission" date="2025-08" db="UniProtKB">
        <authorList>
            <consortium name="Ensembl"/>
        </authorList>
    </citation>
    <scope>IDENTIFICATION</scope>
</reference>
<comment type="catalytic activity">
    <reaction evidence="13">
        <text>N(6),N(6)-dimethyl-L-lysyl(36)-[histone H3] + 2 2-oxoglutarate + 2 O2 = L-lysyl(36)-[histone H3] + 2 formaldehyde + 2 succinate + 2 CO2</text>
        <dbReference type="Rhea" id="RHEA:42032"/>
        <dbReference type="Rhea" id="RHEA-COMP:9785"/>
        <dbReference type="Rhea" id="RHEA-COMP:9787"/>
        <dbReference type="ChEBI" id="CHEBI:15379"/>
        <dbReference type="ChEBI" id="CHEBI:16526"/>
        <dbReference type="ChEBI" id="CHEBI:16810"/>
        <dbReference type="ChEBI" id="CHEBI:16842"/>
        <dbReference type="ChEBI" id="CHEBI:29969"/>
        <dbReference type="ChEBI" id="CHEBI:30031"/>
        <dbReference type="ChEBI" id="CHEBI:61976"/>
        <dbReference type="EC" id="1.14.11.27"/>
    </reaction>
    <physiologicalReaction direction="left-to-right" evidence="13">
        <dbReference type="Rhea" id="RHEA:42033"/>
    </physiologicalReaction>
</comment>
<dbReference type="InterPro" id="IPR039994">
    <property type="entry name" value="NO66-like"/>
</dbReference>
<comment type="catalytic activity">
    <reaction evidence="12">
        <text>L-histidyl-[protein] + 2-oxoglutarate + O2 = (3S)-3-hydroxy-L-histidyl-[protein] + succinate + CO2</text>
        <dbReference type="Rhea" id="RHEA:54256"/>
        <dbReference type="Rhea" id="RHEA-COMP:9745"/>
        <dbReference type="Rhea" id="RHEA-COMP:13840"/>
        <dbReference type="ChEBI" id="CHEBI:15379"/>
        <dbReference type="ChEBI" id="CHEBI:16526"/>
        <dbReference type="ChEBI" id="CHEBI:16810"/>
        <dbReference type="ChEBI" id="CHEBI:29979"/>
        <dbReference type="ChEBI" id="CHEBI:30031"/>
        <dbReference type="ChEBI" id="CHEBI:138021"/>
        <dbReference type="EC" id="1.14.11.79"/>
    </reaction>
    <physiologicalReaction direction="left-to-right" evidence="12">
        <dbReference type="Rhea" id="RHEA:54257"/>
    </physiologicalReaction>
</comment>
<evidence type="ECO:0000256" key="3">
    <source>
        <dbReference type="ARBA" id="ARBA00022491"/>
    </source>
</evidence>
<evidence type="ECO:0000256" key="6">
    <source>
        <dbReference type="ARBA" id="ARBA00022964"/>
    </source>
</evidence>
<evidence type="ECO:0000256" key="8">
    <source>
        <dbReference type="ARBA" id="ARBA00023004"/>
    </source>
</evidence>
<reference evidence="17" key="2">
    <citation type="submission" date="2025-09" db="UniProtKB">
        <authorList>
            <consortium name="Ensembl"/>
        </authorList>
    </citation>
    <scope>IDENTIFICATION</scope>
</reference>
<comment type="subcellular location">
    <subcellularLocation>
        <location evidence="1 15">Nucleus</location>
    </subcellularLocation>
</comment>
<dbReference type="GO" id="GO:0005730">
    <property type="term" value="C:nucleolus"/>
    <property type="evidence" value="ECO:0007669"/>
    <property type="project" value="TreeGrafter"/>
</dbReference>
<evidence type="ECO:0000256" key="12">
    <source>
        <dbReference type="ARBA" id="ARBA00048149"/>
    </source>
</evidence>
<dbReference type="Ensembl" id="ENSZALT00000011076.1">
    <property type="protein sequence ID" value="ENSZALP00000007793.1"/>
    <property type="gene ID" value="ENSZALG00000006870.1"/>
</dbReference>
<dbReference type="AlphaFoldDB" id="A0A8D2MFA6"/>
<accession>A0A8D2MFA6</accession>
<organism evidence="17 18">
    <name type="scientific">Zonotrichia albicollis</name>
    <name type="common">White-throated sparrow</name>
    <name type="synonym">Fringilla albicollis</name>
    <dbReference type="NCBI Taxonomy" id="44394"/>
    <lineage>
        <taxon>Eukaryota</taxon>
        <taxon>Metazoa</taxon>
        <taxon>Chordata</taxon>
        <taxon>Craniata</taxon>
        <taxon>Vertebrata</taxon>
        <taxon>Euteleostomi</taxon>
        <taxon>Archelosauria</taxon>
        <taxon>Archosauria</taxon>
        <taxon>Dinosauria</taxon>
        <taxon>Saurischia</taxon>
        <taxon>Theropoda</taxon>
        <taxon>Coelurosauria</taxon>
        <taxon>Aves</taxon>
        <taxon>Neognathae</taxon>
        <taxon>Neoaves</taxon>
        <taxon>Telluraves</taxon>
        <taxon>Australaves</taxon>
        <taxon>Passeriformes</taxon>
        <taxon>Passerellidae</taxon>
        <taxon>Zonotrichia</taxon>
    </lineage>
</organism>
<evidence type="ECO:0000256" key="11">
    <source>
        <dbReference type="ARBA" id="ARBA00023242"/>
    </source>
</evidence>
<dbReference type="Pfam" id="PF08007">
    <property type="entry name" value="JmjC_2"/>
    <property type="match status" value="1"/>
</dbReference>
<sequence>NSNVSALVSHGTKENVCASKSLQKDNFTGRTGPSNYDFYKCALIWLFHGREGFFSQWGSLYKITRIKDHNQSLNKKIPEKRETAGRRPKLLPKDASVSECIHSDEGGQRIGVRETHNPSGRALPAVVWDFYQNGCSLRLLCPQAFSPTVWHFLSILQEQFGSMAGANTYLTPPGTQGFAPHYDDIEAFVLQLEGKKHWRVYRPRTDAEVLPQFSSANLTQAELGEPVLETVLEAGDLLYFPRGFIHQGDCLPDAHSLHITVSSYQRNSWGDFLEKLLPAALQMALEEDVEYRRGLPMDYLQYMGVTNSDTVDARRTAFVEKVQSLIKKLVDYAPIDAAVDQRAKSFLHDCLPPVLTQSEKAQSVYGFPARWQDGGPCNVDILITKDTEVRLLRHGIVRLCNEEAGVMLYYTTENSRVYHKEEPKFLELDPEYTDSIEFLLSSYPNHVSVANLPCETLEEKISLATLLFEKGILTTEKPLAKI</sequence>
<dbReference type="EC" id="1.14.11.-" evidence="15"/>
<dbReference type="FunFam" id="3.90.930.40:FF:000001">
    <property type="entry name" value="ribosomal oxygenase 1 isoform X1"/>
    <property type="match status" value="1"/>
</dbReference>
<keyword evidence="7 15" id="KW-0560">Oxidoreductase</keyword>
<dbReference type="InterPro" id="IPR049043">
    <property type="entry name" value="WHD_RIOX1"/>
</dbReference>
<comment type="catalytic activity">
    <reaction evidence="14">
        <text>N(6)-methyl-L-lysyl-[protein] + 2-oxoglutarate + O2 = L-lysyl-[protein] + formaldehyde + succinate + CO2</text>
        <dbReference type="Rhea" id="RHEA:60924"/>
        <dbReference type="Rhea" id="RHEA-COMP:9752"/>
        <dbReference type="Rhea" id="RHEA-COMP:13053"/>
        <dbReference type="ChEBI" id="CHEBI:15379"/>
        <dbReference type="ChEBI" id="CHEBI:16526"/>
        <dbReference type="ChEBI" id="CHEBI:16810"/>
        <dbReference type="ChEBI" id="CHEBI:16842"/>
        <dbReference type="ChEBI" id="CHEBI:29969"/>
        <dbReference type="ChEBI" id="CHEBI:30031"/>
        <dbReference type="ChEBI" id="CHEBI:61929"/>
    </reaction>
    <physiologicalReaction direction="left-to-right" evidence="14">
        <dbReference type="Rhea" id="RHEA:60925"/>
    </physiologicalReaction>
</comment>
<dbReference type="Gene3D" id="3.90.930.40">
    <property type="match status" value="1"/>
</dbReference>
<keyword evidence="18" id="KW-1185">Reference proteome</keyword>
<dbReference type="PANTHER" id="PTHR13096:SF8">
    <property type="entry name" value="RIBOSOMAL OXYGENASE 1"/>
    <property type="match status" value="1"/>
</dbReference>
<comment type="cofactor">
    <cofactor evidence="15">
        <name>Fe(2+)</name>
        <dbReference type="ChEBI" id="CHEBI:29033"/>
    </cofactor>
    <text evidence="15">Binds 1 Fe(2+) ion per subunit.</text>
</comment>
<keyword evidence="4 15" id="KW-0479">Metal-binding</keyword>
<evidence type="ECO:0000256" key="10">
    <source>
        <dbReference type="ARBA" id="ARBA00023163"/>
    </source>
</evidence>
<keyword evidence="11 15" id="KW-0539">Nucleus</keyword>
<evidence type="ECO:0000256" key="1">
    <source>
        <dbReference type="ARBA" id="ARBA00004123"/>
    </source>
</evidence>